<comment type="caution">
    <text evidence="1">The sequence shown here is derived from an EMBL/GenBank/DDBJ whole genome shotgun (WGS) entry which is preliminary data.</text>
</comment>
<evidence type="ECO:0008006" key="3">
    <source>
        <dbReference type="Google" id="ProtNLM"/>
    </source>
</evidence>
<sequence>MTHENTTPYTAEAIRRALWENDSETYGPARNARAEELVGHAETTGDQVLLLDALLGLIDSYQFTSESGKTLVPFARLLRMWDERPADFHSRALHRLHWQFKWIVYSLIGNPDIPLDAVRRWLPDMERHYRVAGHSVRPVRAAEFHLAQHLGDDGLAARLLTEWTAADRDRMSDCLACELNEQGEWQADCGDDERALATWAPVLNGEQSCAEQPHLILALSLVPLLRLGRFDEARRNHLRGYRLARGNGSLVPALARHIEFCALTGNEARGLEILAEHAAYLDSGEEPLSRLQLLSAAALLLRRLTELGHADRPVPLPGDAPVTTEQLLARTRDAARDLARRFDERNGTDQVSTWVAARMAGTPFTDRLPLGVRGARLTAGSPGRTQSAPEPAQAAAEAGAAAADGGSTDLAALLAEARRRTLAQHPDARAAWRAVAGAADRTGTALDLSDRAEVTYHAAVDALDDPEAAGTLFRRAAEQFEAAGDPGEAAAGRARAAYTRAVSDRTEQGLAELDAICAELRTLHADGRATARQLTGALLASARVRMGTLQAAPDPAAAADALTDELRALLALAEEHHAEDPRMCSRIADISCLLGGLLAGRGDAPQAAELFARAVERYHEAAVPWYAAEAEARLAETALSLGRPQQAEQAARAALDHGAGLFEPLGCAHLHLILAESLAATGQDDNEVADHALEATHWSDRADGGEGLGAWAQLVLGGALLRLRRYDESASVLESALPALEEHHHEGHVLQARWWLGECLAELDDHRQAGEHFLLAADIAKGWDGQRDHAVLAHLAGDALNGAGLNEEAGAAYARAEELWRTLGRPQSAARAVRARAWITLRTTGSGLPVALDVMATAERLLTEAIAEAADDDSRTTLRAELAGTYRQTAELLVRGCDSEPGDEDDDGAAQRTYEDALGYTEQAIAAFASLGEPARHDRTAAQLMAAWLESDLGHTSAAVTRARTVLADYGDEDTPDTDDTTKRRRTEAQALLDSLE</sequence>
<dbReference type="InterPro" id="IPR011990">
    <property type="entry name" value="TPR-like_helical_dom_sf"/>
</dbReference>
<keyword evidence="2" id="KW-1185">Reference proteome</keyword>
<evidence type="ECO:0000313" key="1">
    <source>
        <dbReference type="EMBL" id="GFE12630.1"/>
    </source>
</evidence>
<gene>
    <name evidence="1" type="ORF">Sgleb_06770</name>
</gene>
<organism evidence="1 2">
    <name type="scientific">Streptomyces glebosus</name>
    <dbReference type="NCBI Taxonomy" id="249580"/>
    <lineage>
        <taxon>Bacteria</taxon>
        <taxon>Bacillati</taxon>
        <taxon>Actinomycetota</taxon>
        <taxon>Actinomycetes</taxon>
        <taxon>Kitasatosporales</taxon>
        <taxon>Streptomycetaceae</taxon>
        <taxon>Streptomyces</taxon>
    </lineage>
</organism>
<dbReference type="RefSeq" id="WP_190144264.1">
    <property type="nucleotide sequence ID" value="NZ_BLIO01000001.1"/>
</dbReference>
<dbReference type="SUPFAM" id="SSF48452">
    <property type="entry name" value="TPR-like"/>
    <property type="match status" value="1"/>
</dbReference>
<name>A0A640SNS0_9ACTN</name>
<dbReference type="Gene3D" id="1.25.40.10">
    <property type="entry name" value="Tetratricopeptide repeat domain"/>
    <property type="match status" value="1"/>
</dbReference>
<dbReference type="AlphaFoldDB" id="A0A640SNS0"/>
<reference evidence="1 2" key="1">
    <citation type="submission" date="2019-12" db="EMBL/GenBank/DDBJ databases">
        <title>Whole genome shotgun sequence of Streptomyces hygroscopicus subsp. glebosus NBRC 13786.</title>
        <authorList>
            <person name="Ichikawa N."/>
            <person name="Kimura A."/>
            <person name="Kitahashi Y."/>
            <person name="Komaki H."/>
            <person name="Tamura T."/>
        </authorList>
    </citation>
    <scope>NUCLEOTIDE SEQUENCE [LARGE SCALE GENOMIC DNA]</scope>
    <source>
        <strain evidence="1 2">NBRC 13786</strain>
    </source>
</reference>
<protein>
    <recommendedName>
        <fullName evidence="3">Tetratricopeptide repeat protein</fullName>
    </recommendedName>
</protein>
<evidence type="ECO:0000313" key="2">
    <source>
        <dbReference type="Proteomes" id="UP000430079"/>
    </source>
</evidence>
<dbReference type="EMBL" id="BLIO01000001">
    <property type="protein sequence ID" value="GFE12630.1"/>
    <property type="molecule type" value="Genomic_DNA"/>
</dbReference>
<proteinExistence type="predicted"/>
<accession>A0A640SNS0</accession>
<dbReference type="Proteomes" id="UP000430079">
    <property type="component" value="Unassembled WGS sequence"/>
</dbReference>